<feature type="compositionally biased region" description="Low complexity" evidence="1">
    <location>
        <begin position="1312"/>
        <end position="1327"/>
    </location>
</feature>
<dbReference type="VEuPathDB" id="TriTrypDB:BSAL_27525"/>
<keyword evidence="5" id="KW-1185">Reference proteome</keyword>
<dbReference type="EMBL" id="CYKH01001846">
    <property type="protein sequence ID" value="CUG90561.1"/>
    <property type="molecule type" value="Genomic_DNA"/>
</dbReference>
<proteinExistence type="predicted"/>
<dbReference type="Proteomes" id="UP000051952">
    <property type="component" value="Unassembled WGS sequence"/>
</dbReference>
<feature type="chain" id="PRO_5006622313" evidence="3">
    <location>
        <begin position="20"/>
        <end position="1535"/>
    </location>
</feature>
<reference evidence="5" key="1">
    <citation type="submission" date="2015-09" db="EMBL/GenBank/DDBJ databases">
        <authorList>
            <consortium name="Pathogen Informatics"/>
        </authorList>
    </citation>
    <scope>NUCLEOTIDE SEQUENCE [LARGE SCALE GENOMIC DNA]</scope>
    <source>
        <strain evidence="5">Lake Konstanz</strain>
    </source>
</reference>
<keyword evidence="2" id="KW-0472">Membrane</keyword>
<evidence type="ECO:0000256" key="1">
    <source>
        <dbReference type="SAM" id="MobiDB-lite"/>
    </source>
</evidence>
<organism evidence="4 5">
    <name type="scientific">Bodo saltans</name>
    <name type="common">Flagellated protozoan</name>
    <dbReference type="NCBI Taxonomy" id="75058"/>
    <lineage>
        <taxon>Eukaryota</taxon>
        <taxon>Discoba</taxon>
        <taxon>Euglenozoa</taxon>
        <taxon>Kinetoplastea</taxon>
        <taxon>Metakinetoplastina</taxon>
        <taxon>Eubodonida</taxon>
        <taxon>Bodonidae</taxon>
        <taxon>Bodo</taxon>
    </lineage>
</organism>
<keyword evidence="2" id="KW-1133">Transmembrane helix</keyword>
<sequence length="1535" mass="161924">MHNIGSVLLFSTLPRFALTLLFALSCVRPTVFTNASTTNTVVVCGVTSEIGPIVKNDSTFLIQRCTNVSGTVLVLSPSVASVNTISVIVEDSRNVAVKFAPNNVSITIEMLQLFANNVTNDEGKLSLPATCSPALSSTSTCLPLLSISHCGIVTNVQVALSNMTHTRNQSVVSFTNMSSLTSVSIVASNMSMEGKANMVTIGNVSTTVYDCVVTLTDVLFTPLPVQVGNPYLPLSMILLTHTPLAGRLQWIVRNSTIHSFLGGSFAAMRLESVPSAEDSTWVVSSVNVVVASPTVNDVASIFSTSDSRLLKGAVEVENIDTTGDITLVAWINTTSIDHMSFLVSACRQVAAQFFQNATVDMTNFIFVAQDITNVAVQFNNRTPNPAKASTNLPLLFITAGRNVSNATIVLKDIAFVGTACASVVTLAYVATATGVRMSLDNITSVKSSVNSTVVTLRNITVDAQNCSVHATSVFFSSAAVSSSLLPMILVSNILSMHAFALLISDVTGWPAENGIAAIFLLGVAMCQTCVISVSDINFVGQLGTSVVVVFSQTVLGTQSTASAVNVTATMAVVRAMQLESCVVKDSAFSLDGLHLTSPADRISNTSGGFFVINDTFQNSTVIVTSAHVLSGPVCFGFLVHMDDQSGFRNVSIRISNSTASGNHSTALFITRTLLIRCTVLLVNISCVTQTFAIQIEKLLPQVDTVQFLVSDSYFAAAFPVYLTSVTATTFSLLVVASTLHVLDSALVNTYLGGLYCYQGSFVDSNITFASVRTISDVPSLPAAGQMLQLQQTTLKNTTLVAQLNSVETSGGIISVWSCTIDESSHITVSVLENITIAPSYARAIVYVYLTIIANRSSVEVILPRAARMISGSAAFGALYFDANTVVGSSLLRFAATAESMSVFEWPNNVAWLLSTSVVENSSFELAGLSAMTSSAAVILFFDCTVRSNSRFLLENVELSSASTSGGGGLSSSIGVSIFNAAINGNSSVSLGLICSLSQCANVVSSTLSDRSRLFVQVGFASISFFITSTSFLDSTIDLRILSPSTGGNGAAVNGVTVPIAIQGCTFTATSRVTSATTATAALAYFIQLSTAASIIVSTSNHTNALLIPLKLTATTVTAPWLVADEVSSLLSPHIRSTFVMINESSSGPTTMTFSVTATHLTMFGVRFLMSSEQRRPNVSLVTINCSWWARHNFTGHLAPLQTALQGTILQAAPLSALDASSIIETDFSVSTCDISFQNRNDASWTTSLSTSATRSMFIKPTPSTWSKSPTAHIVSQSLTDNNSSTESRIFPKATKTPTIIEESRSLTILQLRRSPSSKTSPSSTFSERSPDTETPVSSATHLTASKSLSMSLTRNIFSLSHTSTFTTISQMTVTEHLLSLSPTKQLRPTTVAASSATASETARPVVAALIGSLNAASGGAVLIRSSLSRQLALCASDEPGTNSSLSAALVGSSSSNLFQINVGSDDNAAGYGYRGVLVSSVVLVLGAALLPVAVLVAKHRIEQRYRQPSHLITWRTLTTESGLPGWWLAGPCAMA</sequence>
<evidence type="ECO:0000256" key="3">
    <source>
        <dbReference type="SAM" id="SignalP"/>
    </source>
</evidence>
<feature type="signal peptide" evidence="3">
    <location>
        <begin position="1"/>
        <end position="19"/>
    </location>
</feature>
<feature type="non-terminal residue" evidence="4">
    <location>
        <position position="1535"/>
    </location>
</feature>
<evidence type="ECO:0000256" key="2">
    <source>
        <dbReference type="SAM" id="Phobius"/>
    </source>
</evidence>
<evidence type="ECO:0000313" key="5">
    <source>
        <dbReference type="Proteomes" id="UP000051952"/>
    </source>
</evidence>
<feature type="region of interest" description="Disordered" evidence="1">
    <location>
        <begin position="1310"/>
        <end position="1340"/>
    </location>
</feature>
<feature type="transmembrane region" description="Helical" evidence="2">
    <location>
        <begin position="1476"/>
        <end position="1497"/>
    </location>
</feature>
<name>A0A0S4JGG3_BODSA</name>
<evidence type="ECO:0000313" key="4">
    <source>
        <dbReference type="EMBL" id="CUG90561.1"/>
    </source>
</evidence>
<protein>
    <submittedName>
        <fullName evidence="4">Membrane-associated protein, putative</fullName>
    </submittedName>
</protein>
<keyword evidence="3" id="KW-0732">Signal</keyword>
<gene>
    <name evidence="4" type="ORF">BSAL_27525</name>
</gene>
<accession>A0A0S4JGG3</accession>
<keyword evidence="2" id="KW-0812">Transmembrane</keyword>